<reference evidence="7" key="1">
    <citation type="journal article" date="2013" name="Genetics">
        <title>The draft genome and transcriptome of Panagrellus redivivus are shaped by the harsh demands of a free-living lifestyle.</title>
        <authorList>
            <person name="Srinivasan J."/>
            <person name="Dillman A.R."/>
            <person name="Macchietto M.G."/>
            <person name="Heikkinen L."/>
            <person name="Lakso M."/>
            <person name="Fracchia K.M."/>
            <person name="Antoshechkin I."/>
            <person name="Mortazavi A."/>
            <person name="Wong G."/>
            <person name="Sternberg P.W."/>
        </authorList>
    </citation>
    <scope>NUCLEOTIDE SEQUENCE [LARGE SCALE GENOMIC DNA]</scope>
    <source>
        <strain evidence="7">MT8872</strain>
    </source>
</reference>
<evidence type="ECO:0000256" key="1">
    <source>
        <dbReference type="ARBA" id="ARBA00004370"/>
    </source>
</evidence>
<evidence type="ECO:0000313" key="8">
    <source>
        <dbReference type="WBParaSite" id="Pan_g23175.t1"/>
    </source>
</evidence>
<proteinExistence type="predicted"/>
<evidence type="ECO:0000256" key="4">
    <source>
        <dbReference type="ARBA" id="ARBA00023136"/>
    </source>
</evidence>
<comment type="subcellular location">
    <subcellularLocation>
        <location evidence="1">Membrane</location>
    </subcellularLocation>
</comment>
<feature type="transmembrane region" description="Helical" evidence="5">
    <location>
        <begin position="304"/>
        <end position="327"/>
    </location>
</feature>
<evidence type="ECO:0000259" key="6">
    <source>
        <dbReference type="PROSITE" id="PS50262"/>
    </source>
</evidence>
<keyword evidence="4 5" id="KW-0472">Membrane</keyword>
<reference evidence="8" key="2">
    <citation type="submission" date="2020-10" db="UniProtKB">
        <authorList>
            <consortium name="WormBaseParasite"/>
        </authorList>
    </citation>
    <scope>IDENTIFICATION</scope>
</reference>
<evidence type="ECO:0000256" key="2">
    <source>
        <dbReference type="ARBA" id="ARBA00022692"/>
    </source>
</evidence>
<feature type="domain" description="G-protein coupled receptors family 1 profile" evidence="6">
    <location>
        <begin position="153"/>
        <end position="462"/>
    </location>
</feature>
<dbReference type="AlphaFoldDB" id="A0A7E4VN11"/>
<evidence type="ECO:0000313" key="7">
    <source>
        <dbReference type="Proteomes" id="UP000492821"/>
    </source>
</evidence>
<feature type="transmembrane region" description="Helical" evidence="5">
    <location>
        <begin position="174"/>
        <end position="196"/>
    </location>
</feature>
<sequence>MIPSSPAQLLEPTWLPCLFFDKTRSRDPTRLMLASIVGLFAIAARKTRKSRNLFALFKDPSPCAVQHFDDGGNFTDTDLRELSASSFGALSVPEHRPLWIADLVFYRTNRSVKYVQHGELLILEDVAAWSDVWPRLLTNFLFMFAFSMAICLNFGLFVVSLIKAKRKDHRKIQCLLANLAVCNILLALGFLIYSFLLDIYYDVDSFNTLLNLNSHSSFYQLWPFAKQLIHTELVDNMSLTQGFILLMISIDRYFALFHGYAPYVHRNVYAWAVAVFPYFLGLFVFDMALLGAVIGYQYAVVARLVAYMTPTPLSLVFTVCAVVRLVQQPPNIRHKHDDLSCSVTLLVILMLQLVEKFGIFLELLNRNFNFSIVIGDSEGDSVLAEVLWHIYQVSHYLILASPLYIPLFFLIFVGFYQSRVAAFARAIWRCLTCQPRVHLDYSTETMRSIMAEQSRNRQMKVV</sequence>
<feature type="transmembrane region" description="Helical" evidence="5">
    <location>
        <begin position="242"/>
        <end position="261"/>
    </location>
</feature>
<dbReference type="WBParaSite" id="Pan_g23175.t1">
    <property type="protein sequence ID" value="Pan_g23175.t1"/>
    <property type="gene ID" value="Pan_g23175"/>
</dbReference>
<feature type="transmembrane region" description="Helical" evidence="5">
    <location>
        <begin position="339"/>
        <end position="361"/>
    </location>
</feature>
<evidence type="ECO:0000256" key="5">
    <source>
        <dbReference type="SAM" id="Phobius"/>
    </source>
</evidence>
<organism evidence="7 8">
    <name type="scientific">Panagrellus redivivus</name>
    <name type="common">Microworm</name>
    <dbReference type="NCBI Taxonomy" id="6233"/>
    <lineage>
        <taxon>Eukaryota</taxon>
        <taxon>Metazoa</taxon>
        <taxon>Ecdysozoa</taxon>
        <taxon>Nematoda</taxon>
        <taxon>Chromadorea</taxon>
        <taxon>Rhabditida</taxon>
        <taxon>Tylenchina</taxon>
        <taxon>Panagrolaimomorpha</taxon>
        <taxon>Panagrolaimoidea</taxon>
        <taxon>Panagrolaimidae</taxon>
        <taxon>Panagrellus</taxon>
    </lineage>
</organism>
<feature type="transmembrane region" description="Helical" evidence="5">
    <location>
        <begin position="396"/>
        <end position="416"/>
    </location>
</feature>
<protein>
    <submittedName>
        <fullName evidence="8">G_PROTEIN_RECEP_F1_2 domain-containing protein</fullName>
    </submittedName>
</protein>
<accession>A0A7E4VN11</accession>
<evidence type="ECO:0000256" key="3">
    <source>
        <dbReference type="ARBA" id="ARBA00022989"/>
    </source>
</evidence>
<keyword evidence="2 5" id="KW-0812">Transmembrane</keyword>
<dbReference type="SUPFAM" id="SSF81321">
    <property type="entry name" value="Family A G protein-coupled receptor-like"/>
    <property type="match status" value="1"/>
</dbReference>
<feature type="transmembrane region" description="Helical" evidence="5">
    <location>
        <begin position="140"/>
        <end position="162"/>
    </location>
</feature>
<dbReference type="GO" id="GO:0016020">
    <property type="term" value="C:membrane"/>
    <property type="evidence" value="ECO:0007669"/>
    <property type="project" value="UniProtKB-SubCell"/>
</dbReference>
<keyword evidence="3 5" id="KW-1133">Transmembrane helix</keyword>
<dbReference type="PROSITE" id="PS50262">
    <property type="entry name" value="G_PROTEIN_RECEP_F1_2"/>
    <property type="match status" value="1"/>
</dbReference>
<dbReference type="Gene3D" id="1.20.1070.10">
    <property type="entry name" value="Rhodopsin 7-helix transmembrane proteins"/>
    <property type="match status" value="1"/>
</dbReference>
<dbReference type="Proteomes" id="UP000492821">
    <property type="component" value="Unassembled WGS sequence"/>
</dbReference>
<dbReference type="InterPro" id="IPR017452">
    <property type="entry name" value="GPCR_Rhodpsn_7TM"/>
</dbReference>
<name>A0A7E4VN11_PANRE</name>
<feature type="transmembrane region" description="Helical" evidence="5">
    <location>
        <begin position="268"/>
        <end position="298"/>
    </location>
</feature>
<keyword evidence="7" id="KW-1185">Reference proteome</keyword>